<accession>A0A0M3KIY5</accession>
<dbReference type="AlphaFoldDB" id="A0A0M3KIY5"/>
<name>A0A0M3KIY5_ANISI</name>
<sequence>LTNPDRIKKILEGKLFPMKALGYYGVVTGKGSSADSIESIIKYEEQFFAHSKLFKLPSQMTTRNMSLAVSECFWRMVKDSIESQVRSCLFIFIHLFGCFDDVFVQADAFRATRFNLETEWKNTFPLIRELDRDELFD</sequence>
<protein>
    <submittedName>
        <fullName evidence="1">Dynamin GTPase</fullName>
    </submittedName>
</protein>
<dbReference type="Gene3D" id="3.40.50.300">
    <property type="entry name" value="P-loop containing nucleotide triphosphate hydrolases"/>
    <property type="match status" value="1"/>
</dbReference>
<organism evidence="1">
    <name type="scientific">Anisakis simplex</name>
    <name type="common">Herring worm</name>
    <dbReference type="NCBI Taxonomy" id="6269"/>
    <lineage>
        <taxon>Eukaryota</taxon>
        <taxon>Metazoa</taxon>
        <taxon>Ecdysozoa</taxon>
        <taxon>Nematoda</taxon>
        <taxon>Chromadorea</taxon>
        <taxon>Rhabditida</taxon>
        <taxon>Spirurina</taxon>
        <taxon>Ascaridomorpha</taxon>
        <taxon>Ascaridoidea</taxon>
        <taxon>Anisakidae</taxon>
        <taxon>Anisakis</taxon>
        <taxon>Anisakis simplex complex</taxon>
    </lineage>
</organism>
<proteinExistence type="predicted"/>
<dbReference type="WBParaSite" id="ASIM_0002095701-mRNA-1">
    <property type="protein sequence ID" value="ASIM_0002095701-mRNA-1"/>
    <property type="gene ID" value="ASIM_0002095701"/>
</dbReference>
<evidence type="ECO:0000313" key="1">
    <source>
        <dbReference type="WBParaSite" id="ASIM_0002095701-mRNA-1"/>
    </source>
</evidence>
<dbReference type="InterPro" id="IPR027417">
    <property type="entry name" value="P-loop_NTPase"/>
</dbReference>
<reference evidence="1" key="1">
    <citation type="submission" date="2017-02" db="UniProtKB">
        <authorList>
            <consortium name="WormBaseParasite"/>
        </authorList>
    </citation>
    <scope>IDENTIFICATION</scope>
</reference>